<evidence type="ECO:0000259" key="3">
    <source>
        <dbReference type="Pfam" id="PF24883"/>
    </source>
</evidence>
<dbReference type="GeneID" id="54490658"/>
<dbReference type="Pfam" id="PF24883">
    <property type="entry name" value="NPHP3_N"/>
    <property type="match status" value="1"/>
</dbReference>
<organism evidence="4 5">
    <name type="scientific">Pseudovirgaria hyperparasitica</name>
    <dbReference type="NCBI Taxonomy" id="470096"/>
    <lineage>
        <taxon>Eukaryota</taxon>
        <taxon>Fungi</taxon>
        <taxon>Dikarya</taxon>
        <taxon>Ascomycota</taxon>
        <taxon>Pezizomycotina</taxon>
        <taxon>Dothideomycetes</taxon>
        <taxon>Dothideomycetes incertae sedis</taxon>
        <taxon>Acrospermales</taxon>
        <taxon>Acrospermaceae</taxon>
        <taxon>Pseudovirgaria</taxon>
    </lineage>
</organism>
<dbReference type="Gene3D" id="3.40.50.1820">
    <property type="entry name" value="alpha/beta hydrolase"/>
    <property type="match status" value="1"/>
</dbReference>
<dbReference type="SUPFAM" id="SSF50978">
    <property type="entry name" value="WD40 repeat-like"/>
    <property type="match status" value="1"/>
</dbReference>
<dbReference type="SUPFAM" id="SSF53474">
    <property type="entry name" value="alpha/beta-Hydrolases"/>
    <property type="match status" value="1"/>
</dbReference>
<proteinExistence type="predicted"/>
<dbReference type="InterPro" id="IPR029058">
    <property type="entry name" value="AB_hydrolase_fold"/>
</dbReference>
<dbReference type="InterPro" id="IPR056884">
    <property type="entry name" value="NPHP3-like_N"/>
</dbReference>
<dbReference type="Pfam" id="PF00400">
    <property type="entry name" value="WD40"/>
    <property type="match status" value="1"/>
</dbReference>
<dbReference type="RefSeq" id="XP_033598215.1">
    <property type="nucleotide sequence ID" value="XM_033749604.1"/>
</dbReference>
<dbReference type="SMART" id="SM00320">
    <property type="entry name" value="WD40"/>
    <property type="match status" value="5"/>
</dbReference>
<evidence type="ECO:0000256" key="1">
    <source>
        <dbReference type="ARBA" id="ARBA00022737"/>
    </source>
</evidence>
<dbReference type="InterPro" id="IPR054471">
    <property type="entry name" value="GPIID_WHD"/>
</dbReference>
<dbReference type="InterPro" id="IPR027417">
    <property type="entry name" value="P-loop_NTPase"/>
</dbReference>
<feature type="domain" description="Nephrocystin 3-like N-terminal" evidence="3">
    <location>
        <begin position="319"/>
        <end position="479"/>
    </location>
</feature>
<evidence type="ECO:0008006" key="6">
    <source>
        <dbReference type="Google" id="ProtNLM"/>
    </source>
</evidence>
<dbReference type="InterPro" id="IPR001680">
    <property type="entry name" value="WD40_rpt"/>
</dbReference>
<feature type="domain" description="GPI inositol-deacylase winged helix" evidence="2">
    <location>
        <begin position="588"/>
        <end position="663"/>
    </location>
</feature>
<dbReference type="InterPro" id="IPR015943">
    <property type="entry name" value="WD40/YVTN_repeat-like_dom_sf"/>
</dbReference>
<dbReference type="InterPro" id="IPR036322">
    <property type="entry name" value="WD40_repeat_dom_sf"/>
</dbReference>
<evidence type="ECO:0000313" key="4">
    <source>
        <dbReference type="EMBL" id="KAF2755764.1"/>
    </source>
</evidence>
<gene>
    <name evidence="4" type="ORF">EJ05DRAFT_540420</name>
</gene>
<sequence>MCSEMHESIALRGVTHGLEQDSGEVSVQSTYLSCADHSTSSIASIRGTRSLTPWEEQKDPLGLNVVWEPEKPRSLDIILVHGLGGTSRSTWSKDRDPENFWPGKWLPQEPEICTARVLSFGYDADWRSTAGKTIFSITDFAKELLFSMKFAKHGDKALEDLGIGQAPIIFIVHSMGGIVVKQAYILGQHDPDYIDLVKAISAIVFLSTPHRGSNLAELLNRILSASFLKFTPKRYIAEINKNSLSLEQINEQFRRIAPTIQIVSFYETLETVIGPKRVMVVEKGSAVLGYPGEISRSLNADHHNICKYTSKTDPNYISTCGWILEHRTFVDWVHPPTTSKVLWTHALPASGKSILSTFIISHLRQLGLSCHFFFFRFADQAKQSPNACLRSLALQIARDIPQIRSTLKAMALHGQRLEKADARTIWQKVFTSTMCKVPSDPIYWVIDALDECDSPQVLLLLFASLSSWRIPVRILVVSRHAQPLASAFDRLNESLPVRQISVTGKEYDIRLFVEYRLRYQRWDQDFRHQITEKILQRAASNFLWVTLAVEEVLKRHTFEDIDRAIEEMPNGMQEMYRRMDASIAKDSGTNDEKLARTLLTWAICSRRIMNLRELSDALRNEFPTVPDLRHTVPEICGQFVVVDTNHNVVMIHETARDFLTNTSDISFYIDTRVGHEVLFTRCLNYLMDTRLRSKINQSSIPLSQGFLLYAATSWSFHLSCTSSISSEAISLLKRFFRSRHVLSWIQVLASVDQLGVLVYSSQALSHTVSHKRKNETKSALEDLQDIELLDAWSVDLRKVMGKFGLNLLQEPSGINRLIPQFCPRNSMLFRQFAEDNLATPFNIAGLSYDDWDDSLAKINFSRGSQASKVVSTGRHFAVLTSGTTELGTIQIADSLNYTELSKLQHGEFISHIAFNVTGELLVSCGYHTTKLWHVPSGHVHTSVPSPKDTRVMDVVFIDGNTILTASDDKWIRRLVTTDVDPQWFKVQTVKDDFQIQGAFANAPCFMAFNQSASQIAVAYRGFPLSVYGTEDHELVGRCRRHYSSPTGSNSGWSGVDRLSWNSLTGYILGLYNDGCVFKWNPFEDQSHELRRSATEITCSPDGMYFATCDNSGTIGLFNFDNFTLLYSLSSETPCIGLAISSDCRRIYDLRESSCTVWQPDALTKFYETEHHNEGPMSDVGSSTIFAPTCMKQSDYSEPITAVAVAPNGNFFCTGNEAGVVTFYDRKGDVICEVFKSPRCMMIDRLAWDDDNSKLAIAELSGNVAINTFDPSAIMGRNETALSRRTQRSSLSLIWAELNNYCST</sequence>
<dbReference type="PANTHER" id="PTHR10039:SF16">
    <property type="entry name" value="GPI INOSITOL-DEACYLASE"/>
    <property type="match status" value="1"/>
</dbReference>
<dbReference type="OrthoDB" id="194358at2759"/>
<keyword evidence="5" id="KW-1185">Reference proteome</keyword>
<evidence type="ECO:0000313" key="5">
    <source>
        <dbReference type="Proteomes" id="UP000799437"/>
    </source>
</evidence>
<dbReference type="Proteomes" id="UP000799437">
    <property type="component" value="Unassembled WGS sequence"/>
</dbReference>
<dbReference type="EMBL" id="ML996577">
    <property type="protein sequence ID" value="KAF2755764.1"/>
    <property type="molecule type" value="Genomic_DNA"/>
</dbReference>
<accession>A0A6A6W1B1</accession>
<dbReference type="Pfam" id="PF22939">
    <property type="entry name" value="WHD_GPIID"/>
    <property type="match status" value="1"/>
</dbReference>
<reference evidence="4" key="1">
    <citation type="journal article" date="2020" name="Stud. Mycol.">
        <title>101 Dothideomycetes genomes: a test case for predicting lifestyles and emergence of pathogens.</title>
        <authorList>
            <person name="Haridas S."/>
            <person name="Albert R."/>
            <person name="Binder M."/>
            <person name="Bloem J."/>
            <person name="Labutti K."/>
            <person name="Salamov A."/>
            <person name="Andreopoulos B."/>
            <person name="Baker S."/>
            <person name="Barry K."/>
            <person name="Bills G."/>
            <person name="Bluhm B."/>
            <person name="Cannon C."/>
            <person name="Castanera R."/>
            <person name="Culley D."/>
            <person name="Daum C."/>
            <person name="Ezra D."/>
            <person name="Gonzalez J."/>
            <person name="Henrissat B."/>
            <person name="Kuo A."/>
            <person name="Liang C."/>
            <person name="Lipzen A."/>
            <person name="Lutzoni F."/>
            <person name="Magnuson J."/>
            <person name="Mondo S."/>
            <person name="Nolan M."/>
            <person name="Ohm R."/>
            <person name="Pangilinan J."/>
            <person name="Park H.-J."/>
            <person name="Ramirez L."/>
            <person name="Alfaro M."/>
            <person name="Sun H."/>
            <person name="Tritt A."/>
            <person name="Yoshinaga Y."/>
            <person name="Zwiers L.-H."/>
            <person name="Turgeon B."/>
            <person name="Goodwin S."/>
            <person name="Spatafora J."/>
            <person name="Crous P."/>
            <person name="Grigoriev I."/>
        </authorList>
    </citation>
    <scope>NUCLEOTIDE SEQUENCE</scope>
    <source>
        <strain evidence="4">CBS 121739</strain>
    </source>
</reference>
<dbReference type="PANTHER" id="PTHR10039">
    <property type="entry name" value="AMELOGENIN"/>
    <property type="match status" value="1"/>
</dbReference>
<name>A0A6A6W1B1_9PEZI</name>
<keyword evidence="1" id="KW-0677">Repeat</keyword>
<dbReference type="Gene3D" id="2.130.10.10">
    <property type="entry name" value="YVTN repeat-like/Quinoprotein amine dehydrogenase"/>
    <property type="match status" value="2"/>
</dbReference>
<protein>
    <recommendedName>
        <fullName evidence="6">DUF676 domain-containing protein</fullName>
    </recommendedName>
</protein>
<dbReference type="Gene3D" id="3.40.50.300">
    <property type="entry name" value="P-loop containing nucleotide triphosphate hydrolases"/>
    <property type="match status" value="1"/>
</dbReference>
<evidence type="ECO:0000259" key="2">
    <source>
        <dbReference type="Pfam" id="PF22939"/>
    </source>
</evidence>